<reference evidence="1" key="1">
    <citation type="submission" date="2022-12" db="EMBL/GenBank/DDBJ databases">
        <title>Genome Sequence of Lasiodiplodia mahajangana.</title>
        <authorList>
            <person name="Buettner E."/>
        </authorList>
    </citation>
    <scope>NUCLEOTIDE SEQUENCE</scope>
    <source>
        <strain evidence="1">VT137</strain>
    </source>
</reference>
<name>A0ACC2JJT3_9PEZI</name>
<evidence type="ECO:0000313" key="1">
    <source>
        <dbReference type="EMBL" id="KAJ8127498.1"/>
    </source>
</evidence>
<comment type="caution">
    <text evidence="1">The sequence shown here is derived from an EMBL/GenBank/DDBJ whole genome shotgun (WGS) entry which is preliminary data.</text>
</comment>
<keyword evidence="2" id="KW-1185">Reference proteome</keyword>
<evidence type="ECO:0000313" key="2">
    <source>
        <dbReference type="Proteomes" id="UP001153332"/>
    </source>
</evidence>
<accession>A0ACC2JJT3</accession>
<proteinExistence type="predicted"/>
<protein>
    <submittedName>
        <fullName evidence="1">Uncharacterized protein</fullName>
    </submittedName>
</protein>
<organism evidence="1 2">
    <name type="scientific">Lasiodiplodia mahajangana</name>
    <dbReference type="NCBI Taxonomy" id="1108764"/>
    <lineage>
        <taxon>Eukaryota</taxon>
        <taxon>Fungi</taxon>
        <taxon>Dikarya</taxon>
        <taxon>Ascomycota</taxon>
        <taxon>Pezizomycotina</taxon>
        <taxon>Dothideomycetes</taxon>
        <taxon>Dothideomycetes incertae sedis</taxon>
        <taxon>Botryosphaeriales</taxon>
        <taxon>Botryosphaeriaceae</taxon>
        <taxon>Lasiodiplodia</taxon>
    </lineage>
</organism>
<sequence>MLGRLEEHDRHLKSTFDTMSEYASAQQHASKFSTLGQILKKQYAMCKETTHELEELYEYTEAQGWKLLVTALGAEINYFHGLKAQLADTLRFVGWADGVVTPQPGTPSRADGHDGDDLLGMDHDNSQTRQGKGLEEDLTGSILRRWDGTADLQRSTSHISTDAQDHPGETEHHGDSDNDNDNEVPPGLFAEAPHESEDEHNEVPPEFLSMHSPSPRSRGKGKGKMIITAGPRPDPIVDGLNKRETCGSKDKNGDEDEEAGDGGEATLHPLSRESSANEVPPDLLAESHRSID</sequence>
<dbReference type="Proteomes" id="UP001153332">
    <property type="component" value="Unassembled WGS sequence"/>
</dbReference>
<gene>
    <name evidence="1" type="ORF">O1611_g6140</name>
</gene>
<dbReference type="EMBL" id="JAPUUL010001405">
    <property type="protein sequence ID" value="KAJ8127498.1"/>
    <property type="molecule type" value="Genomic_DNA"/>
</dbReference>